<proteinExistence type="predicted"/>
<evidence type="ECO:0000313" key="3">
    <source>
        <dbReference type="Proteomes" id="UP000663419"/>
    </source>
</evidence>
<evidence type="ECO:0000256" key="1">
    <source>
        <dbReference type="SAM" id="Phobius"/>
    </source>
</evidence>
<reference evidence="2" key="1">
    <citation type="submission" date="2021-01" db="EMBL/GenBank/DDBJ databases">
        <title>Chromosome-level genome assembly of a human fungal pathogen reveals clustering of transcriptionally co-regulated genes.</title>
        <authorList>
            <person name="Voorhies M."/>
            <person name="Cohen S."/>
            <person name="Shea T.P."/>
            <person name="Petrus S."/>
            <person name="Munoz J.F."/>
            <person name="Poplawski S."/>
            <person name="Goldman W.E."/>
            <person name="Michael T."/>
            <person name="Cuomo C.A."/>
            <person name="Sil A."/>
            <person name="Beyhan S."/>
        </authorList>
    </citation>
    <scope>NUCLEOTIDE SEQUENCE</scope>
    <source>
        <strain evidence="2">H88</strain>
    </source>
</reference>
<keyword evidence="1" id="KW-1133">Transmembrane helix</keyword>
<dbReference type="EMBL" id="CP069102">
    <property type="protein sequence ID" value="QSS50212.1"/>
    <property type="molecule type" value="Genomic_DNA"/>
</dbReference>
<accession>A0A8A1LDY2</accession>
<gene>
    <name evidence="2" type="ORF">I7I53_10820</name>
</gene>
<dbReference type="VEuPathDB" id="FungiDB:I7I53_10820"/>
<dbReference type="Proteomes" id="UP000663419">
    <property type="component" value="Chromosome 1"/>
</dbReference>
<name>A0A8A1LDY2_AJEC8</name>
<dbReference type="AlphaFoldDB" id="A0A8A1LDY2"/>
<sequence>MCLQGWIRYQLFDYERSPFTAPRIFYELAAYLLSAYLKNCFLLMLQMPWILHRDRTSMRQSLATQDARASQTF</sequence>
<protein>
    <submittedName>
        <fullName evidence="2">Lipase</fullName>
    </submittedName>
</protein>
<organism evidence="2 3">
    <name type="scientific">Ajellomyces capsulatus (strain H88)</name>
    <name type="common">Darling's disease fungus</name>
    <name type="synonym">Histoplasma capsulatum</name>
    <dbReference type="NCBI Taxonomy" id="544711"/>
    <lineage>
        <taxon>Eukaryota</taxon>
        <taxon>Fungi</taxon>
        <taxon>Dikarya</taxon>
        <taxon>Ascomycota</taxon>
        <taxon>Pezizomycotina</taxon>
        <taxon>Eurotiomycetes</taxon>
        <taxon>Eurotiomycetidae</taxon>
        <taxon>Onygenales</taxon>
        <taxon>Ajellomycetaceae</taxon>
        <taxon>Histoplasma</taxon>
    </lineage>
</organism>
<keyword evidence="1" id="KW-0812">Transmembrane</keyword>
<evidence type="ECO:0000313" key="2">
    <source>
        <dbReference type="EMBL" id="QSS50212.1"/>
    </source>
</evidence>
<feature type="transmembrane region" description="Helical" evidence="1">
    <location>
        <begin position="28"/>
        <end position="51"/>
    </location>
</feature>
<keyword evidence="1" id="KW-0472">Membrane</keyword>